<proteinExistence type="predicted"/>
<feature type="non-terminal residue" evidence="1">
    <location>
        <position position="829"/>
    </location>
</feature>
<protein>
    <submittedName>
        <fullName evidence="1">Uncharacterized protein</fullName>
    </submittedName>
</protein>
<feature type="non-terminal residue" evidence="1">
    <location>
        <position position="1"/>
    </location>
</feature>
<dbReference type="EMBL" id="SNRW01015448">
    <property type="protein sequence ID" value="KAA6370374.1"/>
    <property type="molecule type" value="Genomic_DNA"/>
</dbReference>
<organism evidence="1 2">
    <name type="scientific">Streblomastix strix</name>
    <dbReference type="NCBI Taxonomy" id="222440"/>
    <lineage>
        <taxon>Eukaryota</taxon>
        <taxon>Metamonada</taxon>
        <taxon>Preaxostyla</taxon>
        <taxon>Oxymonadida</taxon>
        <taxon>Streblomastigidae</taxon>
        <taxon>Streblomastix</taxon>
    </lineage>
</organism>
<name>A0A5J4UJH1_9EUKA</name>
<evidence type="ECO:0000313" key="1">
    <source>
        <dbReference type="EMBL" id="KAA6370374.1"/>
    </source>
</evidence>
<accession>A0A5J4UJH1</accession>
<dbReference type="Proteomes" id="UP000324800">
    <property type="component" value="Unassembled WGS sequence"/>
</dbReference>
<comment type="caution">
    <text evidence="1">The sequence shown here is derived from an EMBL/GenBank/DDBJ whole genome shotgun (WGS) entry which is preliminary data.</text>
</comment>
<gene>
    <name evidence="1" type="ORF">EZS28_034099</name>
</gene>
<dbReference type="AlphaFoldDB" id="A0A5J4UJH1"/>
<reference evidence="1 2" key="1">
    <citation type="submission" date="2019-03" db="EMBL/GenBank/DDBJ databases">
        <title>Single cell metagenomics reveals metabolic interactions within the superorganism composed of flagellate Streblomastix strix and complex community of Bacteroidetes bacteria on its surface.</title>
        <authorList>
            <person name="Treitli S.C."/>
            <person name="Kolisko M."/>
            <person name="Husnik F."/>
            <person name="Keeling P."/>
            <person name="Hampl V."/>
        </authorList>
    </citation>
    <scope>NUCLEOTIDE SEQUENCE [LARGE SCALE GENOMIC DNA]</scope>
    <source>
        <strain evidence="1">ST1C</strain>
    </source>
</reference>
<evidence type="ECO:0000313" key="2">
    <source>
        <dbReference type="Proteomes" id="UP000324800"/>
    </source>
</evidence>
<sequence length="829" mass="90362">IVDKEVTDYWWDGTDLKVLETELPDMSNVITTLGTATGGGNAITDISINGNVLTPAKNKNFVDTDYDQSISGQKTFNTTIHSVGIMVQSYDNSSVVCEGGGVRSIADIQSASYSKSEDDALLLLKADKTQLIDSYTKGETNNLLNSKADNGVSYTKGEDDTLLFAKVDKTQLIDSYTKGETNNLLISKADNGVSYTKGEDDTLLFAKADKTQLIDSYTKQEDDALLLLKADKTQLIDSYTKGETNNLLSSKADSGVSYTKGEDDALLFAKADKTQLIDSYTKGEADNLLNSKADSGVSYTKGEDDALLLLKADKTQLIDSYTKGEADNLLNNKANTGVSYTKGEDDALLLLKADKTQLIDSYTKGEADNLLNSKANTGVSYTKGEDNTLLLLKADKTQLLDAYTKQEDDALLLLKANQTTTYTKIETDYLISQIETGDVDLSGYMTLRTSQTITANKTFNNACRFISSIDGISTVTGSSFVKSGADDTIVLLGAGGTKPISEFAGTPTDLSNYYTKAQTFSQTEANNKFVRLEGSVQQTITGRLKYVSPFDYPDETQDPVANSYLTQSEVDAKLTTIVTTNTTQSITGAKTFNSNVTATGFAKKGKDDTSVLLAGGGDQLLAQFGGAQVEEITIGSISNTITPPTPPSTTYPISLATKRKTLTCAYSYRDFKISTDSTEVCGINDDDDEALLDAAGLSEFPELYAYIHEREPKPIIDGIANQIIIGPQYLQDQVKDNDDKLNVQPIPQPIVPVEIPQVQIFKIPKSQLAPNVQMYNPADEYFYFYKLRNKVVYNIGLYLSNDFMGFVFTNFLEELWPFSKHALVLGDDV</sequence>